<dbReference type="OrthoDB" id="5329005at2"/>
<evidence type="ECO:0000256" key="4">
    <source>
        <dbReference type="ARBA" id="ARBA00022989"/>
    </source>
</evidence>
<keyword evidence="4 6" id="KW-1133">Transmembrane helix</keyword>
<comment type="subcellular location">
    <subcellularLocation>
        <location evidence="1">Cell membrane</location>
        <topology evidence="1">Multi-pass membrane protein</topology>
    </subcellularLocation>
</comment>
<feature type="domain" description="Prepilin type IV endopeptidase peptidase" evidence="7">
    <location>
        <begin position="14"/>
        <end position="117"/>
    </location>
</feature>
<evidence type="ECO:0000313" key="8">
    <source>
        <dbReference type="EMBL" id="SMC45191.1"/>
    </source>
</evidence>
<feature type="transmembrane region" description="Helical" evidence="6">
    <location>
        <begin position="101"/>
        <end position="122"/>
    </location>
</feature>
<dbReference type="Gene3D" id="1.20.120.1220">
    <property type="match status" value="1"/>
</dbReference>
<feature type="transmembrane region" description="Helical" evidence="6">
    <location>
        <begin position="147"/>
        <end position="171"/>
    </location>
</feature>
<reference evidence="8 9" key="1">
    <citation type="submission" date="2017-04" db="EMBL/GenBank/DDBJ databases">
        <authorList>
            <person name="Afonso C.L."/>
            <person name="Miller P.J."/>
            <person name="Scott M.A."/>
            <person name="Spackman E."/>
            <person name="Goraichik I."/>
            <person name="Dimitrov K.M."/>
            <person name="Suarez D.L."/>
            <person name="Swayne D.E."/>
        </authorList>
    </citation>
    <scope>NUCLEOTIDE SEQUENCE [LARGE SCALE GENOMIC DNA]</scope>
    <source>
        <strain evidence="8 9">CGMCC 1.10972</strain>
    </source>
</reference>
<accession>A0A1W1ZAE8</accession>
<keyword evidence="2" id="KW-1003">Cell membrane</keyword>
<dbReference type="PANTHER" id="PTHR36506">
    <property type="entry name" value="PREFLAGELLIN PEPTIDASE"/>
    <property type="match status" value="1"/>
</dbReference>
<dbReference type="RefSeq" id="WP_139798190.1">
    <property type="nucleotide sequence ID" value="NZ_FWXR01000002.1"/>
</dbReference>
<dbReference type="PANTHER" id="PTHR36506:SF1">
    <property type="entry name" value="PREFLAGELLIN PEPTIDASE"/>
    <property type="match status" value="1"/>
</dbReference>
<dbReference type="InterPro" id="IPR000045">
    <property type="entry name" value="Prepilin_IV_endopep_pep"/>
</dbReference>
<evidence type="ECO:0000259" key="7">
    <source>
        <dbReference type="Pfam" id="PF01478"/>
    </source>
</evidence>
<keyword evidence="9" id="KW-1185">Reference proteome</keyword>
<name>A0A1W1ZAE8_9HYPH</name>
<evidence type="ECO:0000256" key="3">
    <source>
        <dbReference type="ARBA" id="ARBA00022692"/>
    </source>
</evidence>
<dbReference type="InterPro" id="IPR052218">
    <property type="entry name" value="Preflagellin_Peptidase"/>
</dbReference>
<dbReference type="Pfam" id="PF01478">
    <property type="entry name" value="Peptidase_A24"/>
    <property type="match status" value="1"/>
</dbReference>
<dbReference type="GO" id="GO:0005886">
    <property type="term" value="C:plasma membrane"/>
    <property type="evidence" value="ECO:0007669"/>
    <property type="project" value="UniProtKB-SubCell"/>
</dbReference>
<gene>
    <name evidence="8" type="ORF">SAMN06297251_102308</name>
</gene>
<dbReference type="STRING" id="937218.SAMN06297251_102308"/>
<feature type="transmembrane region" description="Helical" evidence="6">
    <location>
        <begin position="36"/>
        <end position="53"/>
    </location>
</feature>
<feature type="transmembrane region" description="Helical" evidence="6">
    <location>
        <begin position="59"/>
        <end position="81"/>
    </location>
</feature>
<keyword evidence="5 6" id="KW-0472">Membrane</keyword>
<evidence type="ECO:0000256" key="1">
    <source>
        <dbReference type="ARBA" id="ARBA00004651"/>
    </source>
</evidence>
<evidence type="ECO:0000256" key="2">
    <source>
        <dbReference type="ARBA" id="ARBA00022475"/>
    </source>
</evidence>
<evidence type="ECO:0000313" key="9">
    <source>
        <dbReference type="Proteomes" id="UP000192656"/>
    </source>
</evidence>
<dbReference type="Proteomes" id="UP000192656">
    <property type="component" value="Unassembled WGS sequence"/>
</dbReference>
<protein>
    <submittedName>
        <fullName evidence="8">Prepilin peptidase CpaA</fullName>
    </submittedName>
</protein>
<dbReference type="EMBL" id="FWXR01000002">
    <property type="protein sequence ID" value="SMC45191.1"/>
    <property type="molecule type" value="Genomic_DNA"/>
</dbReference>
<dbReference type="GO" id="GO:0004190">
    <property type="term" value="F:aspartic-type endopeptidase activity"/>
    <property type="evidence" value="ECO:0007669"/>
    <property type="project" value="InterPro"/>
</dbReference>
<feature type="transmembrane region" description="Helical" evidence="6">
    <location>
        <begin position="6"/>
        <end position="24"/>
    </location>
</feature>
<evidence type="ECO:0000256" key="5">
    <source>
        <dbReference type="ARBA" id="ARBA00023136"/>
    </source>
</evidence>
<proteinExistence type="predicted"/>
<keyword evidence="3 6" id="KW-0812">Transmembrane</keyword>
<dbReference type="AlphaFoldDB" id="A0A1W1ZAE8"/>
<organism evidence="8 9">
    <name type="scientific">Fulvimarina manganoxydans</name>
    <dbReference type="NCBI Taxonomy" id="937218"/>
    <lineage>
        <taxon>Bacteria</taxon>
        <taxon>Pseudomonadati</taxon>
        <taxon>Pseudomonadota</taxon>
        <taxon>Alphaproteobacteria</taxon>
        <taxon>Hyphomicrobiales</taxon>
        <taxon>Aurantimonadaceae</taxon>
        <taxon>Fulvimarina</taxon>
    </lineage>
</organism>
<evidence type="ECO:0000256" key="6">
    <source>
        <dbReference type="SAM" id="Phobius"/>
    </source>
</evidence>
<sequence length="172" mass="17648">MILSQAYTYALLMAFPACLILAGLSDFMTMTISNRLCAAIAILFPFAALQFGLPLSDFAAHMGVGFAVFVLGFALFSLNLIGGGDAKLLAASALWIGPDGILAYGVLVALFGGALAIVLLSARSLLAPVTGFAAADRLLEKETGVPYGIAIAAAGFVVYSDGPLLTAALAWL</sequence>